<reference evidence="2 3" key="1">
    <citation type="journal article" date="1998" name="Science">
        <title>Genome sequence of the nematode C. elegans: a platform for investigating biology.</title>
        <authorList>
            <consortium name="The C. elegans sequencing consortium"/>
            <person name="Sulson J.E."/>
            <person name="Waterston R."/>
        </authorList>
    </citation>
    <scope>NUCLEOTIDE SEQUENCE [LARGE SCALE GENOMIC DNA]</scope>
    <source>
        <strain evidence="2 3">Bristol N2</strain>
    </source>
</reference>
<proteinExistence type="predicted"/>
<feature type="domain" description="F-box" evidence="1">
    <location>
        <begin position="10"/>
        <end position="49"/>
    </location>
</feature>
<dbReference type="AlphaFoldDB" id="O44583"/>
<dbReference type="Bgee" id="WBGene00018624">
    <property type="expression patterns" value="Expressed in larva and 1 other cell type or tissue"/>
</dbReference>
<dbReference type="OrthoDB" id="5871071at2759"/>
<dbReference type="Proteomes" id="UP000001940">
    <property type="component" value="Chromosome V"/>
</dbReference>
<protein>
    <submittedName>
        <fullName evidence="2">F-box domain-containing protein</fullName>
    </submittedName>
</protein>
<dbReference type="WormBase" id="F48G7.13">
    <property type="protein sequence ID" value="CE50817"/>
    <property type="gene ID" value="WBGene00018624"/>
</dbReference>
<accession>O44583</accession>
<dbReference type="AGR" id="WB:WBGene00018624"/>
<gene>
    <name evidence="2" type="ORF">CELE_F48G7.13</name>
    <name evidence="2 4" type="ORF">F48G7.13</name>
</gene>
<evidence type="ECO:0000313" key="4">
    <source>
        <dbReference type="WormBase" id="F48G7.13"/>
    </source>
</evidence>
<evidence type="ECO:0000259" key="1">
    <source>
        <dbReference type="Pfam" id="PF00646"/>
    </source>
</evidence>
<evidence type="ECO:0000313" key="3">
    <source>
        <dbReference type="Proteomes" id="UP000001940"/>
    </source>
</evidence>
<dbReference type="UCSC" id="F48G7.13">
    <property type="organism name" value="c. elegans"/>
</dbReference>
<dbReference type="OMA" id="INEFRIM"/>
<dbReference type="EMBL" id="BX284605">
    <property type="protein sequence ID" value="CCD70358.2"/>
    <property type="molecule type" value="Genomic_DNA"/>
</dbReference>
<dbReference type="InterPro" id="IPR001810">
    <property type="entry name" value="F-box_dom"/>
</dbReference>
<organism evidence="2 3">
    <name type="scientific">Caenorhabditis elegans</name>
    <dbReference type="NCBI Taxonomy" id="6239"/>
    <lineage>
        <taxon>Eukaryota</taxon>
        <taxon>Metazoa</taxon>
        <taxon>Ecdysozoa</taxon>
        <taxon>Nematoda</taxon>
        <taxon>Chromadorea</taxon>
        <taxon>Rhabditida</taxon>
        <taxon>Rhabditina</taxon>
        <taxon>Rhabditomorpha</taxon>
        <taxon>Rhabditoidea</taxon>
        <taxon>Rhabditidae</taxon>
        <taxon>Peloderinae</taxon>
        <taxon>Caenorhabditis</taxon>
    </lineage>
</organism>
<dbReference type="HOGENOM" id="CLU_960518_0_0_1"/>
<dbReference type="FunCoup" id="O44583">
    <property type="interactions" value="856"/>
</dbReference>
<sequence length="231" mass="27191">MADARILLKWTNLPNLFKRNIISHLDLKHRNALRQCSKEDKKLVDTCQLTLSHLEIAFTFPHGICLKIQEYSDFNKKLFSKNRELSHIARIFQLTSLKIQDFIIFCSSRDFDKIHVLISLIEKSENFLKVKNLYWRCCPPEIDEKHSARVFIKFLKLFDENSLKMIHNDMLQFPPEELNILAETSQWKRASTISLANGQVESIEPFLHTTNCTVYFKKLEIEHILKMIQGV</sequence>
<keyword evidence="3" id="KW-1185">Reference proteome</keyword>
<dbReference type="Pfam" id="PF00646">
    <property type="entry name" value="F-box"/>
    <property type="match status" value="1"/>
</dbReference>
<name>O44583_CAEEL</name>
<dbReference type="PaxDb" id="6239-F48G7.13"/>
<dbReference type="InParanoid" id="O44583"/>
<dbReference type="eggNOG" id="ENOG502TIK8">
    <property type="taxonomic scope" value="Eukaryota"/>
</dbReference>
<evidence type="ECO:0000313" key="2">
    <source>
        <dbReference type="EMBL" id="CCD70358.2"/>
    </source>
</evidence>